<organism evidence="1">
    <name type="scientific">Clostridium perfringens D</name>
    <dbReference type="NCBI Taxonomy" id="107819"/>
    <lineage>
        <taxon>Bacteria</taxon>
        <taxon>Bacillati</taxon>
        <taxon>Bacillota</taxon>
        <taxon>Clostridia</taxon>
        <taxon>Eubacteriales</taxon>
        <taxon>Clostridiaceae</taxon>
        <taxon>Clostridium</taxon>
    </lineage>
</organism>
<sequence length="328" mass="36320">MKKNLVKSLAIASAVISIYSIVNIVSPTNVIAKEISNTVSNEMSKKASYDNVDTLIEKGRYNTKYNYLKRMEKYYPNAMAYFDKVTINPQGNDFYINNPKVELDGEPSMNYLEDVYVGKALLTNDTQQEQKLKSQSFTCKNTDTVTATTTHTVGTSIQATAKFTVPFNETGVSLTTSYSFANTNTNTNSKEITHNVPSQDILVPANTTVEVIAYLKKVNVKGNVKLVGQVSGSEWGEIPSYLAFPRDGYKFSLSDTVNKSDLNEDGTININGKGNYSAVMGDELIVKVRNLNTNNVQEYVIPVDKKEKSNDSNIVKYRSLSIKAPGIK</sequence>
<dbReference type="Gene3D" id="2.170.15.10">
    <property type="entry name" value="Proaerolysin, chain A, domain 3"/>
    <property type="match status" value="2"/>
</dbReference>
<evidence type="ECO:0000313" key="1">
    <source>
        <dbReference type="EMBL" id="AML79725.1"/>
    </source>
</evidence>
<protein>
    <submittedName>
        <fullName evidence="1">Epsilon-toxin protein</fullName>
    </submittedName>
</protein>
<dbReference type="InterPro" id="IPR004991">
    <property type="entry name" value="Aerolysin-like"/>
</dbReference>
<name>A0A140F7X0_CLOPF</name>
<dbReference type="AlphaFoldDB" id="A0A140F7X0"/>
<proteinExistence type="predicted"/>
<dbReference type="PIRSF" id="PIRSF026587">
    <property type="entry name" value="Epsilon_toxin"/>
    <property type="match status" value="1"/>
</dbReference>
<dbReference type="RefSeq" id="WP_003458888.1">
    <property type="nucleotide sequence ID" value="NZ_CP116429.1"/>
</dbReference>
<reference evidence="1" key="1">
    <citation type="submission" date="2016-02" db="EMBL/GenBank/DDBJ databases">
        <authorList>
            <person name="Wen L."/>
            <person name="He K."/>
            <person name="Yang H."/>
        </authorList>
    </citation>
    <scope>NUCLEOTIDE SEQUENCE</scope>
    <source>
        <strain evidence="1">CN409</strain>
    </source>
</reference>
<dbReference type="Pfam" id="PF03318">
    <property type="entry name" value="ETX_MTX2"/>
    <property type="match status" value="1"/>
</dbReference>
<dbReference type="SMR" id="A0A140F7X0"/>
<accession>A0A140F7X0</accession>
<dbReference type="CDD" id="cd20223">
    <property type="entry name" value="PFM_epsilon-toxin-like"/>
    <property type="match status" value="1"/>
</dbReference>
<dbReference type="Gene3D" id="3.30.360.60">
    <property type="match status" value="1"/>
</dbReference>
<dbReference type="InterPro" id="IPR009209">
    <property type="entry name" value="Epsilon_toxin"/>
</dbReference>
<dbReference type="EMBL" id="KU726256">
    <property type="protein sequence ID" value="AML79725.1"/>
    <property type="molecule type" value="Genomic_DNA"/>
</dbReference>
<dbReference type="SUPFAM" id="SSF56973">
    <property type="entry name" value="Aerolisin/ETX pore-forming domain"/>
    <property type="match status" value="1"/>
</dbReference>